<protein>
    <submittedName>
        <fullName evidence="1">Uncharacterized protein</fullName>
    </submittedName>
</protein>
<dbReference type="RefSeq" id="WP_237378395.1">
    <property type="nucleotide sequence ID" value="NZ_CP071793.1"/>
</dbReference>
<reference evidence="1" key="1">
    <citation type="submission" date="2021-03" db="EMBL/GenBank/DDBJ databases">
        <title>Acanthopleuribacteraceae sp. M133.</title>
        <authorList>
            <person name="Wang G."/>
        </authorList>
    </citation>
    <scope>NUCLEOTIDE SEQUENCE</scope>
    <source>
        <strain evidence="1">M133</strain>
    </source>
</reference>
<accession>A0A8A4THS1</accession>
<organism evidence="1 2">
    <name type="scientific">Sulfidibacter corallicola</name>
    <dbReference type="NCBI Taxonomy" id="2818388"/>
    <lineage>
        <taxon>Bacteria</taxon>
        <taxon>Pseudomonadati</taxon>
        <taxon>Acidobacteriota</taxon>
        <taxon>Holophagae</taxon>
        <taxon>Acanthopleuribacterales</taxon>
        <taxon>Acanthopleuribacteraceae</taxon>
        <taxon>Sulfidibacter</taxon>
    </lineage>
</organism>
<dbReference type="EMBL" id="CP071793">
    <property type="protein sequence ID" value="QTD48744.1"/>
    <property type="molecule type" value="Genomic_DNA"/>
</dbReference>
<keyword evidence="2" id="KW-1185">Reference proteome</keyword>
<dbReference type="KEGG" id="scor:J3U87_24450"/>
<name>A0A8A4THS1_SULCO</name>
<evidence type="ECO:0000313" key="1">
    <source>
        <dbReference type="EMBL" id="QTD48744.1"/>
    </source>
</evidence>
<dbReference type="Proteomes" id="UP000663929">
    <property type="component" value="Chromosome"/>
</dbReference>
<dbReference type="AlphaFoldDB" id="A0A8A4THS1"/>
<gene>
    <name evidence="1" type="ORF">J3U87_24450</name>
</gene>
<evidence type="ECO:0000313" key="2">
    <source>
        <dbReference type="Proteomes" id="UP000663929"/>
    </source>
</evidence>
<proteinExistence type="predicted"/>
<sequence>MFRIPGRSASTTLRVRKALRATAGLCLCLAYLLASTGFQPSWLDFRNLTETLEAPAAVACCCKVACRCGDACPGTHEGDVVKVPETDGPSLTQCAPDGWNTPERSGTALPPHVPGTPVHFVFTGPNPSPKLFLPGHSVWEPEPRDKIPIAS</sequence>